<accession>A0A5K1VTQ7</accession>
<dbReference type="VEuPathDB" id="AmoebaDB:EHI7A_125970"/>
<dbReference type="OMA" id="NTECAIY"/>
<dbReference type="FunFam" id="3.90.640.10:FF:000033">
    <property type="entry name" value="Heat shock 70 kDa protein"/>
    <property type="match status" value="1"/>
</dbReference>
<reference evidence="4 5" key="1">
    <citation type="submission" date="2016-05" db="EMBL/GenBank/DDBJ databases">
        <title>First whole genome sequencing of Entamoeba histolytica HM1:IMSS-clone-6.</title>
        <authorList>
            <person name="Mukherjee Avik.K."/>
            <person name="Izumyama S."/>
            <person name="Nakada-Tsukui K."/>
            <person name="Nozaki T."/>
        </authorList>
    </citation>
    <scope>NUCLEOTIDE SEQUENCE [LARGE SCALE GENOMIC DNA]</scope>
    <source>
        <strain evidence="4 5">HM1:IMSS clone 6</strain>
    </source>
</reference>
<dbReference type="InterPro" id="IPR043129">
    <property type="entry name" value="ATPase_NBD"/>
</dbReference>
<dbReference type="FunFam" id="3.30.30.30:FF:000001">
    <property type="entry name" value="heat shock 70 kDa protein-like"/>
    <property type="match status" value="1"/>
</dbReference>
<dbReference type="VEuPathDB" id="AmoebaDB:EHI_198320"/>
<dbReference type="SUPFAM" id="SSF100920">
    <property type="entry name" value="Heat shock protein 70kD (HSP70), peptide-binding domain"/>
    <property type="match status" value="1"/>
</dbReference>
<evidence type="ECO:0000256" key="1">
    <source>
        <dbReference type="ARBA" id="ARBA00022741"/>
    </source>
</evidence>
<evidence type="ECO:0000313" key="4">
    <source>
        <dbReference type="EMBL" id="GAT98690.1"/>
    </source>
</evidence>
<dbReference type="PRINTS" id="PR00301">
    <property type="entry name" value="HEATSHOCK70"/>
</dbReference>
<dbReference type="PROSITE" id="PS00297">
    <property type="entry name" value="HSP70_1"/>
    <property type="match status" value="1"/>
</dbReference>
<dbReference type="Gene3D" id="3.90.640.10">
    <property type="entry name" value="Actin, Chain A, domain 4"/>
    <property type="match status" value="1"/>
</dbReference>
<dbReference type="VEuPathDB" id="AmoebaDB:EHI8A_199310"/>
<keyword evidence="4" id="KW-0346">Stress response</keyword>
<dbReference type="AlphaFoldDB" id="A0A5K1VTQ7"/>
<dbReference type="VEuPathDB" id="AmoebaDB:EHI5A_116730"/>
<proteinExistence type="inferred from homology"/>
<dbReference type="PANTHER" id="PTHR19375">
    <property type="entry name" value="HEAT SHOCK PROTEIN 70KDA"/>
    <property type="match status" value="1"/>
</dbReference>
<evidence type="ECO:0000256" key="3">
    <source>
        <dbReference type="RuleBase" id="RU003322"/>
    </source>
</evidence>
<dbReference type="EMBL" id="BDEQ01000001">
    <property type="protein sequence ID" value="GAT98690.1"/>
    <property type="molecule type" value="Genomic_DNA"/>
</dbReference>
<dbReference type="PROSITE" id="PS01036">
    <property type="entry name" value="HSP70_3"/>
    <property type="match status" value="1"/>
</dbReference>
<organism evidence="4 5">
    <name type="scientific">Entamoeba histolytica</name>
    <dbReference type="NCBI Taxonomy" id="5759"/>
    <lineage>
        <taxon>Eukaryota</taxon>
        <taxon>Amoebozoa</taxon>
        <taxon>Evosea</taxon>
        <taxon>Archamoebae</taxon>
        <taxon>Mastigamoebida</taxon>
        <taxon>Entamoebidae</taxon>
        <taxon>Entamoeba</taxon>
    </lineage>
</organism>
<dbReference type="FunFam" id="2.60.34.10:FF:000022">
    <property type="entry name" value="Heat shock 70 kDa protein"/>
    <property type="match status" value="1"/>
</dbReference>
<keyword evidence="1 3" id="KW-0547">Nucleotide-binding</keyword>
<evidence type="ECO:0000256" key="2">
    <source>
        <dbReference type="ARBA" id="ARBA00022840"/>
    </source>
</evidence>
<dbReference type="InterPro" id="IPR029047">
    <property type="entry name" value="HSP70_peptide-bd_sf"/>
</dbReference>
<dbReference type="InterPro" id="IPR018181">
    <property type="entry name" value="Heat_shock_70_CS"/>
</dbReference>
<keyword evidence="2 3" id="KW-0067">ATP-binding</keyword>
<dbReference type="Gene3D" id="3.30.30.30">
    <property type="match status" value="1"/>
</dbReference>
<dbReference type="Gene3D" id="3.30.420.40">
    <property type="match status" value="2"/>
</dbReference>
<name>A0A5K1VTQ7_ENTHI</name>
<dbReference type="InterPro" id="IPR013126">
    <property type="entry name" value="Hsp_70_fam"/>
</dbReference>
<dbReference type="Pfam" id="PF00012">
    <property type="entry name" value="HSP70"/>
    <property type="match status" value="1"/>
</dbReference>
<dbReference type="GO" id="GO:0140662">
    <property type="term" value="F:ATP-dependent protein folding chaperone"/>
    <property type="evidence" value="ECO:0007669"/>
    <property type="project" value="InterPro"/>
</dbReference>
<sequence>MAVEQNSFSIGIDLGTTYSSIAYYDITRGESVIVQDELGKEQVASWVSLSQLDKSGYTIIGNSAKNEANNECVIYDSKRIIGRGECDVNYEDRDNWPFEVKSRNNGSAYIECYNPQTQSAEEFEPEEISGMILKHMYDIAQASLKNGQVTNVIVTVPVDFNDRQRDATLLACKLAEIKNVELVNEPTAAIVEYKREYPNSLKDGDRILVIDFGGGTLDVACCKIINDNNIKVESSGGDQDLGGNDFDNVMIDMVKERVEGSIEGYYEKKRGMTQKEKATYKKKLVILKKEVERIKIELSGKTDAELDFETFFGGEDYDGYGIEPTITRQEFEEECEKRGLYERFIDKIKEITQRKGYKKGNVQLVLFVGGTSKMPRIREEVGKLFDIQTFADKNFNPLTAVAKGAAYLAYLKQDSIDSNKIVYDSVPIPIGIEVKGGKFEILINDGETLPTNGITKQYYTTKNSQTSASFNIYRGYGKFISSPEMEYIATLHIDGIPSGKAGEQSFKFTIQINNNGMMDIHASGVGNDVKGDLHVDVDLSKKEEGEIVKLIEHFQKLY</sequence>
<gene>
    <name evidence="4" type="ORF">CL6EHI_198320</name>
</gene>
<dbReference type="Proteomes" id="UP000078387">
    <property type="component" value="Unassembled WGS sequence"/>
</dbReference>
<dbReference type="SUPFAM" id="SSF53067">
    <property type="entry name" value="Actin-like ATPase domain"/>
    <property type="match status" value="2"/>
</dbReference>
<dbReference type="VEuPathDB" id="AmoebaDB:KM1_138790"/>
<protein>
    <submittedName>
        <fullName evidence="4">Heat shock protein 70 putative</fullName>
    </submittedName>
</protein>
<dbReference type="GO" id="GO:0005524">
    <property type="term" value="F:ATP binding"/>
    <property type="evidence" value="ECO:0007669"/>
    <property type="project" value="UniProtKB-KW"/>
</dbReference>
<comment type="similarity">
    <text evidence="3">Belongs to the heat shock protein 70 family.</text>
</comment>
<dbReference type="Gene3D" id="2.60.34.10">
    <property type="entry name" value="Substrate Binding Domain Of DNAk, Chain A, domain 1"/>
    <property type="match status" value="1"/>
</dbReference>
<evidence type="ECO:0000313" key="5">
    <source>
        <dbReference type="Proteomes" id="UP000078387"/>
    </source>
</evidence>
<comment type="caution">
    <text evidence="4">The sequence shown here is derived from an EMBL/GenBank/DDBJ whole genome shotgun (WGS) entry which is preliminary data.</text>
</comment>